<dbReference type="InterPro" id="IPR050832">
    <property type="entry name" value="Bact_Acetyltransf"/>
</dbReference>
<gene>
    <name evidence="4" type="ORF">ENY07_05685</name>
</gene>
<evidence type="ECO:0000256" key="1">
    <source>
        <dbReference type="ARBA" id="ARBA00022679"/>
    </source>
</evidence>
<dbReference type="Gene3D" id="3.40.630.30">
    <property type="match status" value="2"/>
</dbReference>
<comment type="caution">
    <text evidence="4">The sequence shown here is derived from an EMBL/GenBank/DDBJ whole genome shotgun (WGS) entry which is preliminary data.</text>
</comment>
<evidence type="ECO:0000259" key="3">
    <source>
        <dbReference type="PROSITE" id="PS51186"/>
    </source>
</evidence>
<dbReference type="EMBL" id="DTQM01000108">
    <property type="protein sequence ID" value="HGC42697.1"/>
    <property type="molecule type" value="Genomic_DNA"/>
</dbReference>
<dbReference type="PROSITE" id="PS51186">
    <property type="entry name" value="GNAT"/>
    <property type="match status" value="2"/>
</dbReference>
<dbReference type="CDD" id="cd04301">
    <property type="entry name" value="NAT_SF"/>
    <property type="match status" value="2"/>
</dbReference>
<reference evidence="4" key="1">
    <citation type="journal article" date="2020" name="mSystems">
        <title>Genome- and Community-Level Interaction Insights into Carbon Utilization and Element Cycling Functions of Hydrothermarchaeota in Hydrothermal Sediment.</title>
        <authorList>
            <person name="Zhou Z."/>
            <person name="Liu Y."/>
            <person name="Xu W."/>
            <person name="Pan J."/>
            <person name="Luo Z.H."/>
            <person name="Li M."/>
        </authorList>
    </citation>
    <scope>NUCLEOTIDE SEQUENCE</scope>
    <source>
        <strain evidence="4">SpSt-997</strain>
    </source>
</reference>
<keyword evidence="1" id="KW-0808">Transferase</keyword>
<sequence length="391" mass="42984">MWRRRRWACCRRSTHCSMPRRTVGSRWNSRRCAKRGAPRYVKGQNMAGNAIMADTEANPADGLRVRSLEGSDLDAVVTLDQTLSGHSRHDFFARRLDHAARDRAAFAAFAAERHGRLAGFVLARIYEGEFGATASEAALDAIGVDRASGHGVGRVLLNHLATHLSTRGIGELATQVEWTDHVLIGFFARGGFVLAPRIVLERASGDPLPALRVPVAHAAAGANETGTDEIDYGRAPGEDFQSLAHDRFPVRSMTRDDLEAVVALDQRITGRRRPAYYARKLDEAFDLSAVRMSLVAEIDRQPAGFVMARVDFGEFGHTEPEAVMDTIGVDPRYGHKGVAAALLSQLVANLGALRCEALRTEVSWNHFGLLSFLDRMGFRPHRRLALRLALG</sequence>
<name>A0A8J4M5H6_9PROT</name>
<dbReference type="InterPro" id="IPR016181">
    <property type="entry name" value="Acyl_CoA_acyltransferase"/>
</dbReference>
<dbReference type="GO" id="GO:0016747">
    <property type="term" value="F:acyltransferase activity, transferring groups other than amino-acyl groups"/>
    <property type="evidence" value="ECO:0007669"/>
    <property type="project" value="InterPro"/>
</dbReference>
<dbReference type="AlphaFoldDB" id="A0A8J4M5H6"/>
<dbReference type="SUPFAM" id="SSF55729">
    <property type="entry name" value="Acyl-CoA N-acyltransferases (Nat)"/>
    <property type="match status" value="2"/>
</dbReference>
<organism evidence="4">
    <name type="scientific">Acidicaldus sp</name>
    <dbReference type="NCBI Taxonomy" id="1872105"/>
    <lineage>
        <taxon>Bacteria</taxon>
        <taxon>Pseudomonadati</taxon>
        <taxon>Pseudomonadota</taxon>
        <taxon>Alphaproteobacteria</taxon>
        <taxon>Acetobacterales</taxon>
        <taxon>Acetobacteraceae</taxon>
        <taxon>Acidicaldus</taxon>
    </lineage>
</organism>
<evidence type="ECO:0000256" key="2">
    <source>
        <dbReference type="ARBA" id="ARBA00023315"/>
    </source>
</evidence>
<feature type="domain" description="N-acetyltransferase" evidence="3">
    <location>
        <begin position="63"/>
        <end position="214"/>
    </location>
</feature>
<feature type="domain" description="N-acetyltransferase" evidence="3">
    <location>
        <begin position="248"/>
        <end position="391"/>
    </location>
</feature>
<dbReference type="PANTHER" id="PTHR43877">
    <property type="entry name" value="AMINOALKYLPHOSPHONATE N-ACETYLTRANSFERASE-RELATED-RELATED"/>
    <property type="match status" value="1"/>
</dbReference>
<dbReference type="InterPro" id="IPR000182">
    <property type="entry name" value="GNAT_dom"/>
</dbReference>
<keyword evidence="2" id="KW-0012">Acyltransferase</keyword>
<dbReference type="Pfam" id="PF00583">
    <property type="entry name" value="Acetyltransf_1"/>
    <property type="match status" value="2"/>
</dbReference>
<evidence type="ECO:0000313" key="4">
    <source>
        <dbReference type="EMBL" id="HGC42697.1"/>
    </source>
</evidence>
<protein>
    <submittedName>
        <fullName evidence="4">GNAT family N-acetyltransferase</fullName>
    </submittedName>
</protein>
<accession>A0A8J4M5H6</accession>
<proteinExistence type="predicted"/>